<gene>
    <name evidence="1" type="ORF">CLEP1334_LOCUS26381</name>
</gene>
<protein>
    <submittedName>
        <fullName evidence="1">Uncharacterized protein</fullName>
    </submittedName>
</protein>
<sequence length="184" mass="20422">MHVLVSAGKSLGEDDVLVANWGLHPGAVDALPMALRWWAEQRARGRALPALVWRETSARHWPASSGYLDTSACVPFGASADRDEPDANTAGAFAKAAAAAELSVGDGRVETLPVHAPSRPRHDEHPVLYWYHRPKAQQQMLRNNGSYVADCTHICEQSSTFRMYNAALLTLLARLRRTRDVRWR</sequence>
<name>A0A7S0JGQ9_9EUKA</name>
<organism evidence="1">
    <name type="scientific">Calcidiscus leptoporus</name>
    <dbReference type="NCBI Taxonomy" id="127549"/>
    <lineage>
        <taxon>Eukaryota</taxon>
        <taxon>Haptista</taxon>
        <taxon>Haptophyta</taxon>
        <taxon>Prymnesiophyceae</taxon>
        <taxon>Coccolithales</taxon>
        <taxon>Calcidiscaceae</taxon>
        <taxon>Calcidiscus</taxon>
    </lineage>
</organism>
<dbReference type="AlphaFoldDB" id="A0A7S0JGQ9"/>
<accession>A0A7S0JGQ9</accession>
<reference evidence="1" key="1">
    <citation type="submission" date="2021-01" db="EMBL/GenBank/DDBJ databases">
        <authorList>
            <person name="Corre E."/>
            <person name="Pelletier E."/>
            <person name="Niang G."/>
            <person name="Scheremetjew M."/>
            <person name="Finn R."/>
            <person name="Kale V."/>
            <person name="Holt S."/>
            <person name="Cochrane G."/>
            <person name="Meng A."/>
            <person name="Brown T."/>
            <person name="Cohen L."/>
        </authorList>
    </citation>
    <scope>NUCLEOTIDE SEQUENCE</scope>
    <source>
        <strain evidence="1">RCC1130</strain>
    </source>
</reference>
<proteinExistence type="predicted"/>
<dbReference type="EMBL" id="HBER01052756">
    <property type="protein sequence ID" value="CAD8551091.1"/>
    <property type="molecule type" value="Transcribed_RNA"/>
</dbReference>
<evidence type="ECO:0000313" key="1">
    <source>
        <dbReference type="EMBL" id="CAD8551091.1"/>
    </source>
</evidence>